<proteinExistence type="predicted"/>
<evidence type="ECO:0000313" key="2">
    <source>
        <dbReference type="Proteomes" id="UP000595814"/>
    </source>
</evidence>
<name>A0AC61MRU2_9FIRM</name>
<evidence type="ECO:0000313" key="1">
    <source>
        <dbReference type="EMBL" id="QQK08304.1"/>
    </source>
</evidence>
<sequence length="299" mass="34068">MNKEKLDILKKERDTVILAHYYVDDSIQKIADYVGDSFYLAQVATKLKEKNIIVAGVYFMGESVKILNPDKKVYLVNTRADCPMAHMVNINTIEEMRNKYKDLAVVCYINSTAEIKSHSDICVTSANAVKIVKELPEKNIFFIPDGNLAKYVEKLIPEKNIIANKGYCPVHNRVSVKEINNLKMKYKNAKVLAHPECKKEVLDLADYVGSTSGIIKEAASSNLKEFIIITEVGIKYELLKNYPDKKFYFLDNMICDDMKLLKLEDLLNIMENGGNEVFVNEEILEKAKIPLNRMLKLGD</sequence>
<dbReference type="Proteomes" id="UP000595814">
    <property type="component" value="Chromosome"/>
</dbReference>
<keyword evidence="2" id="KW-1185">Reference proteome</keyword>
<gene>
    <name evidence="1" type="primary">nadA</name>
    <name evidence="1" type="ORF">JFY71_01825</name>
</gene>
<reference evidence="1 2" key="1">
    <citation type="journal article" date="2022" name="Int. J. Syst. Evol. Microbiol.">
        <title>Miniphocaeibacter halophilus sp. nov., an ammonium-tolerant acetate-producing bacterium isolated from a biogas system.</title>
        <authorList>
            <person name="Schnurer A."/>
            <person name="Singh A."/>
            <person name="Bi S."/>
            <person name="Qiao W."/>
            <person name="Westerholm M."/>
        </authorList>
    </citation>
    <scope>NUCLEOTIDE SEQUENCE [LARGE SCALE GENOMIC DNA]</scope>
    <source>
        <strain evidence="1 2">AMB_01</strain>
    </source>
</reference>
<accession>A0AC61MRU2</accession>
<organism evidence="1 2">
    <name type="scientific">Miniphocaeibacter halophilus</name>
    <dbReference type="NCBI Taxonomy" id="2931922"/>
    <lineage>
        <taxon>Bacteria</taxon>
        <taxon>Bacillati</taxon>
        <taxon>Bacillota</taxon>
        <taxon>Tissierellia</taxon>
        <taxon>Tissierellales</taxon>
        <taxon>Peptoniphilaceae</taxon>
        <taxon>Miniphocaeibacter</taxon>
    </lineage>
</organism>
<dbReference type="EMBL" id="CP066744">
    <property type="protein sequence ID" value="QQK08304.1"/>
    <property type="molecule type" value="Genomic_DNA"/>
</dbReference>
<protein>
    <submittedName>
        <fullName evidence="1">Quinolinate synthase NadA</fullName>
    </submittedName>
</protein>